<dbReference type="EMBL" id="CM042059">
    <property type="protein sequence ID" value="KAI3681759.1"/>
    <property type="molecule type" value="Genomic_DNA"/>
</dbReference>
<keyword evidence="2" id="KW-1185">Reference proteome</keyword>
<reference evidence="2" key="1">
    <citation type="journal article" date="2022" name="Mol. Ecol. Resour.">
        <title>The genomes of chicory, endive, great burdock and yacon provide insights into Asteraceae palaeo-polyploidization history and plant inulin production.</title>
        <authorList>
            <person name="Fan W."/>
            <person name="Wang S."/>
            <person name="Wang H."/>
            <person name="Wang A."/>
            <person name="Jiang F."/>
            <person name="Liu H."/>
            <person name="Zhao H."/>
            <person name="Xu D."/>
            <person name="Zhang Y."/>
        </authorList>
    </citation>
    <scope>NUCLEOTIDE SEQUENCE [LARGE SCALE GENOMIC DNA]</scope>
    <source>
        <strain evidence="2">cv. Niubang</strain>
    </source>
</reference>
<dbReference type="Proteomes" id="UP001055879">
    <property type="component" value="Linkage Group LG13"/>
</dbReference>
<evidence type="ECO:0000313" key="2">
    <source>
        <dbReference type="Proteomes" id="UP001055879"/>
    </source>
</evidence>
<sequence>MVSNSSLDTTLNLPSLDLSKPLQPSSLSSLSEACHQWGFFNIVNHGISRGLYENIHSFSNQLFDLPSETKLQLGPCSSIKTYTPHFIASPFFESFRVSGPDFRSSARDSVDVIFDENSREFSEMLEEYGKKMTELSKKIMKIMLTILGDEFDTRFYDCDFKNCHGYMRINRYSPPNNLEDQETVEGLGMHTDMSCITIVYQDETGGLQVKSKEEGRWMDIVPSEGTLIVNIGDLLQAWSNDNFISSEHRVVLKKPLNRFSIAFFWCFEDEKVISAPNDVVGNENVRLYEPFVCLDYLKFRESNEVGKFEKVGFTVKDFIAHNTKNSVSENNLQINIQSRAE</sequence>
<proteinExistence type="predicted"/>
<protein>
    <submittedName>
        <fullName evidence="1">Uncharacterized protein</fullName>
    </submittedName>
</protein>
<gene>
    <name evidence="1" type="ORF">L6452_36563</name>
</gene>
<reference evidence="1 2" key="2">
    <citation type="journal article" date="2022" name="Mol. Ecol. Resour.">
        <title>The genomes of chicory, endive, great burdock and yacon provide insights into Asteraceae paleo-polyploidization history and plant inulin production.</title>
        <authorList>
            <person name="Fan W."/>
            <person name="Wang S."/>
            <person name="Wang H."/>
            <person name="Wang A."/>
            <person name="Jiang F."/>
            <person name="Liu H."/>
            <person name="Zhao H."/>
            <person name="Xu D."/>
            <person name="Zhang Y."/>
        </authorList>
    </citation>
    <scope>NUCLEOTIDE SEQUENCE [LARGE SCALE GENOMIC DNA]</scope>
    <source>
        <strain evidence="2">cv. Niubang</strain>
    </source>
</reference>
<comment type="caution">
    <text evidence="1">The sequence shown here is derived from an EMBL/GenBank/DDBJ whole genome shotgun (WGS) entry which is preliminary data.</text>
</comment>
<evidence type="ECO:0000313" key="1">
    <source>
        <dbReference type="EMBL" id="KAI3681759.1"/>
    </source>
</evidence>
<name>A0ACB8YAP2_ARCLA</name>
<accession>A0ACB8YAP2</accession>
<organism evidence="1 2">
    <name type="scientific">Arctium lappa</name>
    <name type="common">Greater burdock</name>
    <name type="synonym">Lappa major</name>
    <dbReference type="NCBI Taxonomy" id="4217"/>
    <lineage>
        <taxon>Eukaryota</taxon>
        <taxon>Viridiplantae</taxon>
        <taxon>Streptophyta</taxon>
        <taxon>Embryophyta</taxon>
        <taxon>Tracheophyta</taxon>
        <taxon>Spermatophyta</taxon>
        <taxon>Magnoliopsida</taxon>
        <taxon>eudicotyledons</taxon>
        <taxon>Gunneridae</taxon>
        <taxon>Pentapetalae</taxon>
        <taxon>asterids</taxon>
        <taxon>campanulids</taxon>
        <taxon>Asterales</taxon>
        <taxon>Asteraceae</taxon>
        <taxon>Carduoideae</taxon>
        <taxon>Cardueae</taxon>
        <taxon>Arctiinae</taxon>
        <taxon>Arctium</taxon>
    </lineage>
</organism>